<sequence length="445" mass="49748">MSMIVSVKELKTALKLIGVHSNLAHIFFGLGSKPMLVTFDDENKEEQCRAIISLADTHEINEDEEQSQAAATQSGVINNSHDRSLQSSNGFVPSQNSSRQQQQRHNDGEEPPLKQRRKAAPNNILNNRSKRGFSFEDDVADENEEIHQVQNDSNDDSEIFPSSGNRDGDVRGSRNSSLNNRSFQPQNSINNANSSLNNRSFQQHDFDDIQIAPSPSAPPPPPPPERNSTSPYCIALRLLGIEDQISDPEAEDVLETYDLPSTDPNEDLQQQQRHNDDEEPPLKQRRKTAPNNILNNRSKRGFSFEDDVADENEEIHQVQNDSNDDSEIFPSSGNRDGDVPGSRNSSLNNRNFQPQNSINNANSSMNNRSFQQHDFDDIQIAPSPSEPPPPPPPERNSTSPYCIALRLLGIEDQISDPEAEDVLETYDLPSTDPNEDLYIMSQFPG</sequence>
<protein>
    <submittedName>
        <fullName evidence="2">Uncharacterized protein</fullName>
    </submittedName>
</protein>
<evidence type="ECO:0000313" key="2">
    <source>
        <dbReference type="WBParaSite" id="ES5_v2.g18011.t1"/>
    </source>
</evidence>
<evidence type="ECO:0000313" key="1">
    <source>
        <dbReference type="Proteomes" id="UP000887579"/>
    </source>
</evidence>
<dbReference type="Proteomes" id="UP000887579">
    <property type="component" value="Unplaced"/>
</dbReference>
<accession>A0AC34FKU8</accession>
<proteinExistence type="predicted"/>
<dbReference type="WBParaSite" id="ES5_v2.g18011.t1">
    <property type="protein sequence ID" value="ES5_v2.g18011.t1"/>
    <property type="gene ID" value="ES5_v2.g18011"/>
</dbReference>
<organism evidence="1 2">
    <name type="scientific">Panagrolaimus sp. ES5</name>
    <dbReference type="NCBI Taxonomy" id="591445"/>
    <lineage>
        <taxon>Eukaryota</taxon>
        <taxon>Metazoa</taxon>
        <taxon>Ecdysozoa</taxon>
        <taxon>Nematoda</taxon>
        <taxon>Chromadorea</taxon>
        <taxon>Rhabditida</taxon>
        <taxon>Tylenchina</taxon>
        <taxon>Panagrolaimomorpha</taxon>
        <taxon>Panagrolaimoidea</taxon>
        <taxon>Panagrolaimidae</taxon>
        <taxon>Panagrolaimus</taxon>
    </lineage>
</organism>
<name>A0AC34FKU8_9BILA</name>
<reference evidence="2" key="1">
    <citation type="submission" date="2022-11" db="UniProtKB">
        <authorList>
            <consortium name="WormBaseParasite"/>
        </authorList>
    </citation>
    <scope>IDENTIFICATION</scope>
</reference>